<evidence type="ECO:0000313" key="2">
    <source>
        <dbReference type="EMBL" id="KAF2121848.1"/>
    </source>
</evidence>
<evidence type="ECO:0000256" key="1">
    <source>
        <dbReference type="SAM" id="MobiDB-lite"/>
    </source>
</evidence>
<reference evidence="2" key="1">
    <citation type="journal article" date="2020" name="Stud. Mycol.">
        <title>101 Dothideomycetes genomes: a test case for predicting lifestyles and emergence of pathogens.</title>
        <authorList>
            <person name="Haridas S."/>
            <person name="Albert R."/>
            <person name="Binder M."/>
            <person name="Bloem J."/>
            <person name="Labutti K."/>
            <person name="Salamov A."/>
            <person name="Andreopoulos B."/>
            <person name="Baker S."/>
            <person name="Barry K."/>
            <person name="Bills G."/>
            <person name="Bluhm B."/>
            <person name="Cannon C."/>
            <person name="Castanera R."/>
            <person name="Culley D."/>
            <person name="Daum C."/>
            <person name="Ezra D."/>
            <person name="Gonzalez J."/>
            <person name="Henrissat B."/>
            <person name="Kuo A."/>
            <person name="Liang C."/>
            <person name="Lipzen A."/>
            <person name="Lutzoni F."/>
            <person name="Magnuson J."/>
            <person name="Mondo S."/>
            <person name="Nolan M."/>
            <person name="Ohm R."/>
            <person name="Pangilinan J."/>
            <person name="Park H.-J."/>
            <person name="Ramirez L."/>
            <person name="Alfaro M."/>
            <person name="Sun H."/>
            <person name="Tritt A."/>
            <person name="Yoshinaga Y."/>
            <person name="Zwiers L.-H."/>
            <person name="Turgeon B."/>
            <person name="Goodwin S."/>
            <person name="Spatafora J."/>
            <person name="Crous P."/>
            <person name="Grigoriev I."/>
        </authorList>
    </citation>
    <scope>NUCLEOTIDE SEQUENCE</scope>
    <source>
        <strain evidence="2">CBS 627.86</strain>
    </source>
</reference>
<dbReference type="EMBL" id="ML977311">
    <property type="protein sequence ID" value="KAF2121848.1"/>
    <property type="molecule type" value="Genomic_DNA"/>
</dbReference>
<dbReference type="Proteomes" id="UP000799770">
    <property type="component" value="Unassembled WGS sequence"/>
</dbReference>
<gene>
    <name evidence="2" type="ORF">BDV96DRAFT_130832</name>
</gene>
<keyword evidence="3" id="KW-1185">Reference proteome</keyword>
<organism evidence="2 3">
    <name type="scientific">Lophiotrema nucula</name>
    <dbReference type="NCBI Taxonomy" id="690887"/>
    <lineage>
        <taxon>Eukaryota</taxon>
        <taxon>Fungi</taxon>
        <taxon>Dikarya</taxon>
        <taxon>Ascomycota</taxon>
        <taxon>Pezizomycotina</taxon>
        <taxon>Dothideomycetes</taxon>
        <taxon>Pleosporomycetidae</taxon>
        <taxon>Pleosporales</taxon>
        <taxon>Lophiotremataceae</taxon>
        <taxon>Lophiotrema</taxon>
    </lineage>
</organism>
<accession>A0A6A5ZU35</accession>
<name>A0A6A5ZU35_9PLEO</name>
<protein>
    <submittedName>
        <fullName evidence="2">Uncharacterized protein</fullName>
    </submittedName>
</protein>
<evidence type="ECO:0000313" key="3">
    <source>
        <dbReference type="Proteomes" id="UP000799770"/>
    </source>
</evidence>
<proteinExistence type="predicted"/>
<feature type="region of interest" description="Disordered" evidence="1">
    <location>
        <begin position="1"/>
        <end position="36"/>
    </location>
</feature>
<dbReference type="AlphaFoldDB" id="A0A6A5ZU35"/>
<sequence length="185" mass="20782">MGKIYNNAKAPRRHNADRSQPDLSPPVEPMGTDTMNAIPSKSASSIKYYLDGFRPNDHSASKNSNTIFCTPASIADIHSFACYNSDRNEHLHLNIISKVKFRVKFRFTLRKSSGITSKLTEAHVSFFPIIHLQLYNEPCHPIVLLTSTEEQSSSFTNTGTGVDRGSTLYTPSSYYASRRIDCWCQ</sequence>